<evidence type="ECO:0000256" key="1">
    <source>
        <dbReference type="ARBA" id="ARBA00004141"/>
    </source>
</evidence>
<feature type="transmembrane region" description="Helical" evidence="5">
    <location>
        <begin position="177"/>
        <end position="194"/>
    </location>
</feature>
<evidence type="ECO:0000256" key="3">
    <source>
        <dbReference type="ARBA" id="ARBA00022989"/>
    </source>
</evidence>
<dbReference type="RefSeq" id="WP_307395158.1">
    <property type="nucleotide sequence ID" value="NZ_BAAADK010000047.1"/>
</dbReference>
<evidence type="ECO:0000256" key="2">
    <source>
        <dbReference type="ARBA" id="ARBA00022692"/>
    </source>
</evidence>
<evidence type="ECO:0000256" key="4">
    <source>
        <dbReference type="ARBA" id="ARBA00023136"/>
    </source>
</evidence>
<dbReference type="PANTHER" id="PTHR43229">
    <property type="entry name" value="NODULATION PROTEIN J"/>
    <property type="match status" value="1"/>
</dbReference>
<dbReference type="InterPro" id="IPR051784">
    <property type="entry name" value="Nod_factor_ABC_transporter"/>
</dbReference>
<feature type="transmembrane region" description="Helical" evidence="5">
    <location>
        <begin position="27"/>
        <end position="47"/>
    </location>
</feature>
<feature type="transmembrane region" description="Helical" evidence="5">
    <location>
        <begin position="105"/>
        <end position="134"/>
    </location>
</feature>
<gene>
    <name evidence="7" type="ORF">J2S11_002643</name>
</gene>
<keyword evidence="3 5" id="KW-1133">Transmembrane helix</keyword>
<comment type="caution">
    <text evidence="7">The sequence shown here is derived from an EMBL/GenBank/DDBJ whole genome shotgun (WGS) entry which is preliminary data.</text>
</comment>
<keyword evidence="4 5" id="KW-0472">Membrane</keyword>
<reference evidence="7 8" key="1">
    <citation type="submission" date="2023-07" db="EMBL/GenBank/DDBJ databases">
        <title>Genomic Encyclopedia of Type Strains, Phase IV (KMG-IV): sequencing the most valuable type-strain genomes for metagenomic binning, comparative biology and taxonomic classification.</title>
        <authorList>
            <person name="Goeker M."/>
        </authorList>
    </citation>
    <scope>NUCLEOTIDE SEQUENCE [LARGE SCALE GENOMIC DNA]</scope>
    <source>
        <strain evidence="7 8">DSM 12751</strain>
    </source>
</reference>
<dbReference type="PANTHER" id="PTHR43229:SF3">
    <property type="entry name" value="ABC-TYPE MULTIDRUG TRANSPORT SYSTEM, PERMEASE COMPONENT"/>
    <property type="match status" value="1"/>
</dbReference>
<organism evidence="7 8">
    <name type="scientific">Caldalkalibacillus horti</name>
    <dbReference type="NCBI Taxonomy" id="77523"/>
    <lineage>
        <taxon>Bacteria</taxon>
        <taxon>Bacillati</taxon>
        <taxon>Bacillota</taxon>
        <taxon>Bacilli</taxon>
        <taxon>Bacillales</taxon>
        <taxon>Bacillaceae</taxon>
        <taxon>Caldalkalibacillus</taxon>
    </lineage>
</organism>
<dbReference type="PIRSF" id="PIRSF006648">
    <property type="entry name" value="DrrB"/>
    <property type="match status" value="1"/>
</dbReference>
<keyword evidence="2 5" id="KW-0812">Transmembrane</keyword>
<evidence type="ECO:0000313" key="8">
    <source>
        <dbReference type="Proteomes" id="UP001235840"/>
    </source>
</evidence>
<evidence type="ECO:0000259" key="6">
    <source>
        <dbReference type="PROSITE" id="PS51012"/>
    </source>
</evidence>
<dbReference type="InterPro" id="IPR047817">
    <property type="entry name" value="ABC2_TM_bact-type"/>
</dbReference>
<feature type="domain" description="ABC transmembrane type-2" evidence="6">
    <location>
        <begin position="27"/>
        <end position="259"/>
    </location>
</feature>
<feature type="transmembrane region" description="Helical" evidence="5">
    <location>
        <begin position="238"/>
        <end position="257"/>
    </location>
</feature>
<comment type="subcellular location">
    <subcellularLocation>
        <location evidence="5">Cell membrane</location>
        <topology evidence="5">Multi-pass membrane protein</topology>
    </subcellularLocation>
    <subcellularLocation>
        <location evidence="1">Membrane</location>
        <topology evidence="1">Multi-pass membrane protein</topology>
    </subcellularLocation>
</comment>
<dbReference type="PROSITE" id="PS51012">
    <property type="entry name" value="ABC_TM2"/>
    <property type="match status" value="1"/>
</dbReference>
<evidence type="ECO:0000313" key="7">
    <source>
        <dbReference type="EMBL" id="MDQ0166727.1"/>
    </source>
</evidence>
<feature type="transmembrane region" description="Helical" evidence="5">
    <location>
        <begin position="59"/>
        <end position="84"/>
    </location>
</feature>
<keyword evidence="8" id="KW-1185">Reference proteome</keyword>
<protein>
    <recommendedName>
        <fullName evidence="5">Transport permease protein</fullName>
    </recommendedName>
</protein>
<comment type="similarity">
    <text evidence="5">Belongs to the ABC-2 integral membrane protein family.</text>
</comment>
<keyword evidence="5" id="KW-1003">Cell membrane</keyword>
<feature type="transmembrane region" description="Helical" evidence="5">
    <location>
        <begin position="140"/>
        <end position="165"/>
    </location>
</feature>
<dbReference type="EMBL" id="JAUSTY010000010">
    <property type="protein sequence ID" value="MDQ0166727.1"/>
    <property type="molecule type" value="Genomic_DNA"/>
</dbReference>
<dbReference type="PRINTS" id="PR00164">
    <property type="entry name" value="ABC2TRNSPORT"/>
</dbReference>
<name>A0ABT9W0Z5_9BACI</name>
<keyword evidence="5" id="KW-0813">Transport</keyword>
<proteinExistence type="inferred from homology"/>
<sequence length="263" mass="28629">MSIAARELNAIVAIAFREFSRAFRSPVPFIVSLVFPILFLGILGGSLAQNLGGGIGFHYLQFVMIGMMVNSIFMETISGMSTLIEERDKNMTQELYVSPISRYSIILGKMIGSGVMNFIGLAGILVVALVLQIPLGGINLIWLLLLTPVIGLVGASLGIFFIGFVRDSKTADAGSMLLVMPQLLLSGAIIPIAQSEGILGFLAKIMPMTYCIDLARAVFYRGQPEYDLIVLHHPFTNLFVMAGFFLVFSVIGSILFARAERNR</sequence>
<accession>A0ABT9W0Z5</accession>
<dbReference type="InterPro" id="IPR000412">
    <property type="entry name" value="ABC_2_transport"/>
</dbReference>
<evidence type="ECO:0000256" key="5">
    <source>
        <dbReference type="RuleBase" id="RU361157"/>
    </source>
</evidence>
<dbReference type="Pfam" id="PF01061">
    <property type="entry name" value="ABC2_membrane"/>
    <property type="match status" value="1"/>
</dbReference>
<dbReference type="InterPro" id="IPR013525">
    <property type="entry name" value="ABC2_TM"/>
</dbReference>
<dbReference type="Proteomes" id="UP001235840">
    <property type="component" value="Unassembled WGS sequence"/>
</dbReference>